<dbReference type="AlphaFoldDB" id="X1JIK3"/>
<dbReference type="PROSITE" id="PS51482">
    <property type="entry name" value="DEGV"/>
    <property type="match status" value="1"/>
</dbReference>
<keyword evidence="1" id="KW-0446">Lipid-binding</keyword>
<dbReference type="Pfam" id="PF02645">
    <property type="entry name" value="DegV"/>
    <property type="match status" value="1"/>
</dbReference>
<dbReference type="NCBIfam" id="TIGR00762">
    <property type="entry name" value="DegV"/>
    <property type="match status" value="1"/>
</dbReference>
<comment type="caution">
    <text evidence="2">The sequence shown here is derived from an EMBL/GenBank/DDBJ whole genome shotgun (WGS) entry which is preliminary data.</text>
</comment>
<dbReference type="GO" id="GO:0008289">
    <property type="term" value="F:lipid binding"/>
    <property type="evidence" value="ECO:0007669"/>
    <property type="project" value="UniProtKB-KW"/>
</dbReference>
<protein>
    <recommendedName>
        <fullName evidence="3">DegV family protein</fullName>
    </recommendedName>
</protein>
<name>X1JIK3_9ZZZZ</name>
<dbReference type="EMBL" id="BARV01002593">
    <property type="protein sequence ID" value="GAH93897.1"/>
    <property type="molecule type" value="Genomic_DNA"/>
</dbReference>
<organism evidence="2">
    <name type="scientific">marine sediment metagenome</name>
    <dbReference type="NCBI Taxonomy" id="412755"/>
    <lineage>
        <taxon>unclassified sequences</taxon>
        <taxon>metagenomes</taxon>
        <taxon>ecological metagenomes</taxon>
    </lineage>
</organism>
<accession>X1JIK3</accession>
<dbReference type="Gene3D" id="3.40.50.10170">
    <property type="match status" value="1"/>
</dbReference>
<dbReference type="InterPro" id="IPR043168">
    <property type="entry name" value="DegV_C"/>
</dbReference>
<dbReference type="PANTHER" id="PTHR33434">
    <property type="entry name" value="DEGV DOMAIN-CONTAINING PROTEIN DR_1986-RELATED"/>
    <property type="match status" value="1"/>
</dbReference>
<evidence type="ECO:0000256" key="1">
    <source>
        <dbReference type="ARBA" id="ARBA00023121"/>
    </source>
</evidence>
<dbReference type="InterPro" id="IPR003797">
    <property type="entry name" value="DegV"/>
</dbReference>
<evidence type="ECO:0000313" key="2">
    <source>
        <dbReference type="EMBL" id="GAH93897.1"/>
    </source>
</evidence>
<dbReference type="SUPFAM" id="SSF82549">
    <property type="entry name" value="DAK1/DegV-like"/>
    <property type="match status" value="1"/>
</dbReference>
<dbReference type="PANTHER" id="PTHR33434:SF2">
    <property type="entry name" value="FATTY ACID-BINDING PROTEIN TM_1468"/>
    <property type="match status" value="1"/>
</dbReference>
<gene>
    <name evidence="2" type="ORF">S06H3_06626</name>
</gene>
<dbReference type="Gene3D" id="3.30.1180.10">
    <property type="match status" value="1"/>
</dbReference>
<reference evidence="2" key="1">
    <citation type="journal article" date="2014" name="Front. Microbiol.">
        <title>High frequency of phylogenetically diverse reductive dehalogenase-homologous genes in deep subseafloor sedimentary metagenomes.</title>
        <authorList>
            <person name="Kawai M."/>
            <person name="Futagami T."/>
            <person name="Toyoda A."/>
            <person name="Takaki Y."/>
            <person name="Nishi S."/>
            <person name="Hori S."/>
            <person name="Arai W."/>
            <person name="Tsubouchi T."/>
            <person name="Morono Y."/>
            <person name="Uchiyama I."/>
            <person name="Ito T."/>
            <person name="Fujiyama A."/>
            <person name="Inagaki F."/>
            <person name="Takami H."/>
        </authorList>
    </citation>
    <scope>NUCLEOTIDE SEQUENCE</scope>
    <source>
        <strain evidence="2">Expedition CK06-06</strain>
    </source>
</reference>
<dbReference type="InterPro" id="IPR050270">
    <property type="entry name" value="DegV_domain_contain"/>
</dbReference>
<sequence length="281" mass="30718">MVKVVTDSTCDIPLEIARQLSITIVPLYIQIGAETYRDGVDLKPDRVYHELVHGQGLPKTSVPSPGDFVTVYNNLAAETDEIISIHLSLGYSGTHDVAKLAQSYIGGKCRVEVVDSNSVSVGLGLIVIAAARAAQEGKNLDQILDIIHQTVSRSRMFGKVDNFAYLFKGKRFRLTRGLILLGKISMALGIKLLGEVYDGGKIRSPMLLIGRTMALNRLRRWAESFPGVKEIAIAYSTVIDEAEMLAERLEPILSREHILITRLGCVTSTYVGPGTLVIALI</sequence>
<evidence type="ECO:0008006" key="3">
    <source>
        <dbReference type="Google" id="ProtNLM"/>
    </source>
</evidence>
<proteinExistence type="predicted"/>